<dbReference type="AlphaFoldDB" id="A0A6S6VTL2"/>
<keyword evidence="2" id="KW-0732">Signal</keyword>
<evidence type="ECO:0000256" key="2">
    <source>
        <dbReference type="SAM" id="SignalP"/>
    </source>
</evidence>
<feature type="region of interest" description="Disordered" evidence="1">
    <location>
        <begin position="45"/>
        <end position="75"/>
    </location>
</feature>
<organism evidence="3 4">
    <name type="scientific">Pyrenophora teres f. teres</name>
    <dbReference type="NCBI Taxonomy" id="97479"/>
    <lineage>
        <taxon>Eukaryota</taxon>
        <taxon>Fungi</taxon>
        <taxon>Dikarya</taxon>
        <taxon>Ascomycota</taxon>
        <taxon>Pezizomycotina</taxon>
        <taxon>Dothideomycetes</taxon>
        <taxon>Pleosporomycetidae</taxon>
        <taxon>Pleosporales</taxon>
        <taxon>Pleosporineae</taxon>
        <taxon>Pleosporaceae</taxon>
        <taxon>Pyrenophora</taxon>
    </lineage>
</organism>
<feature type="chain" id="PRO_5043557194" evidence="2">
    <location>
        <begin position="17"/>
        <end position="256"/>
    </location>
</feature>
<evidence type="ECO:0000313" key="3">
    <source>
        <dbReference type="EMBL" id="CAE7014321.1"/>
    </source>
</evidence>
<evidence type="ECO:0000313" key="4">
    <source>
        <dbReference type="Proteomes" id="UP000472372"/>
    </source>
</evidence>
<feature type="signal peptide" evidence="2">
    <location>
        <begin position="1"/>
        <end position="16"/>
    </location>
</feature>
<name>A0A6S6VTL2_9PLEO</name>
<feature type="compositionally biased region" description="Low complexity" evidence="1">
    <location>
        <begin position="102"/>
        <end position="113"/>
    </location>
</feature>
<proteinExistence type="predicted"/>
<gene>
    <name evidence="3" type="ORF">PTTW11_02633</name>
</gene>
<feature type="region of interest" description="Disordered" evidence="1">
    <location>
        <begin position="102"/>
        <end position="126"/>
    </location>
</feature>
<evidence type="ECO:0000256" key="1">
    <source>
        <dbReference type="SAM" id="MobiDB-lite"/>
    </source>
</evidence>
<sequence>MGVFPILAIALPSSYANAPPAPDSPTKLNQPLDIHPNMRRSLSWDLVSSEEAASPGLTRSSAQTSRCASPPTEDEEFVECMTREVVYSREDEPLDVSRLTLSFPSSSKSSSPSISPPPSPALPFDTSAFPPHAHLFPSSPNVTWRNEAAHSLRNPRTIDSADLCEKVFALVEDATDGVTEKLNSICEGTDLPAIHDRAMGYLPKMKVPDRRKLEKVVERGWEAGVEVWKGMGAGEGMCEWVDMGGEWDVSVMMKTK</sequence>
<accession>A0A6S6VTL2</accession>
<protein>
    <submittedName>
        <fullName evidence="3">Uncharacterized protein</fullName>
    </submittedName>
</protein>
<feature type="compositionally biased region" description="Polar residues" evidence="1">
    <location>
        <begin position="57"/>
        <end position="67"/>
    </location>
</feature>
<reference evidence="3" key="1">
    <citation type="submission" date="2021-02" db="EMBL/GenBank/DDBJ databases">
        <authorList>
            <person name="Syme A R."/>
            <person name="Syme A R."/>
            <person name="Moolhuijzen P."/>
        </authorList>
    </citation>
    <scope>NUCLEOTIDE SEQUENCE</scope>
    <source>
        <strain evidence="3">W1-1</strain>
    </source>
</reference>
<dbReference type="EMBL" id="HG992978">
    <property type="protein sequence ID" value="CAE7014321.1"/>
    <property type="molecule type" value="Genomic_DNA"/>
</dbReference>
<feature type="region of interest" description="Disordered" evidence="1">
    <location>
        <begin position="15"/>
        <end position="34"/>
    </location>
</feature>
<dbReference type="Proteomes" id="UP000472372">
    <property type="component" value="Chromosome 2"/>
</dbReference>